<dbReference type="EMBL" id="NCVQ01000002">
    <property type="protein sequence ID" value="PWZ46303.1"/>
    <property type="molecule type" value="Genomic_DNA"/>
</dbReference>
<feature type="region of interest" description="Disordered" evidence="1">
    <location>
        <begin position="26"/>
        <end position="92"/>
    </location>
</feature>
<comment type="caution">
    <text evidence="2">The sequence shown here is derived from an EMBL/GenBank/DDBJ whole genome shotgun (WGS) entry which is preliminary data.</text>
</comment>
<evidence type="ECO:0000313" key="3">
    <source>
        <dbReference type="Proteomes" id="UP000251960"/>
    </source>
</evidence>
<dbReference type="AlphaFoldDB" id="A0A3L6GCL9"/>
<evidence type="ECO:0000313" key="2">
    <source>
        <dbReference type="EMBL" id="PWZ46303.1"/>
    </source>
</evidence>
<gene>
    <name evidence="2" type="ORF">Zm00014a_002872</name>
</gene>
<proteinExistence type="predicted"/>
<protein>
    <submittedName>
        <fullName evidence="2">Uncharacterized protein</fullName>
    </submittedName>
</protein>
<feature type="region of interest" description="Disordered" evidence="1">
    <location>
        <begin position="115"/>
        <end position="138"/>
    </location>
</feature>
<sequence>MEELADLGSGSGGTLLDLEQGARAWGSRGTLRANERAERGPELVLARGPGIGGGKARRRPVEDVGRHGGRELGDRPRSEGARKGSRLETDAGSTGFRYGVIARLLEGAGVESPMRVTGKTTVGPGRPWSEWSGSTAHC</sequence>
<name>A0A3L6GCL9_MAIZE</name>
<evidence type="ECO:0000256" key="1">
    <source>
        <dbReference type="SAM" id="MobiDB-lite"/>
    </source>
</evidence>
<dbReference type="Proteomes" id="UP000251960">
    <property type="component" value="Chromosome 10"/>
</dbReference>
<feature type="compositionally biased region" description="Basic and acidic residues" evidence="1">
    <location>
        <begin position="59"/>
        <end position="89"/>
    </location>
</feature>
<accession>A0A3L6GCL9</accession>
<reference evidence="2 3" key="1">
    <citation type="journal article" date="2018" name="Nat. Genet.">
        <title>Extensive intraspecific gene order and gene structural variations between Mo17 and other maize genomes.</title>
        <authorList>
            <person name="Sun S."/>
            <person name="Zhou Y."/>
            <person name="Chen J."/>
            <person name="Shi J."/>
            <person name="Zhao H."/>
            <person name="Zhao H."/>
            <person name="Song W."/>
            <person name="Zhang M."/>
            <person name="Cui Y."/>
            <person name="Dong X."/>
            <person name="Liu H."/>
            <person name="Ma X."/>
            <person name="Jiao Y."/>
            <person name="Wang B."/>
            <person name="Wei X."/>
            <person name="Stein J.C."/>
            <person name="Glaubitz J.C."/>
            <person name="Lu F."/>
            <person name="Yu G."/>
            <person name="Liang C."/>
            <person name="Fengler K."/>
            <person name="Li B."/>
            <person name="Rafalski A."/>
            <person name="Schnable P.S."/>
            <person name="Ware D.H."/>
            <person name="Buckler E.S."/>
            <person name="Lai J."/>
        </authorList>
    </citation>
    <scope>NUCLEOTIDE SEQUENCE [LARGE SCALE GENOMIC DNA]</scope>
    <source>
        <strain evidence="3">cv. Missouri 17</strain>
        <tissue evidence="2">Seedling</tissue>
    </source>
</reference>
<organism evidence="2 3">
    <name type="scientific">Zea mays</name>
    <name type="common">Maize</name>
    <dbReference type="NCBI Taxonomy" id="4577"/>
    <lineage>
        <taxon>Eukaryota</taxon>
        <taxon>Viridiplantae</taxon>
        <taxon>Streptophyta</taxon>
        <taxon>Embryophyta</taxon>
        <taxon>Tracheophyta</taxon>
        <taxon>Spermatophyta</taxon>
        <taxon>Magnoliopsida</taxon>
        <taxon>Liliopsida</taxon>
        <taxon>Poales</taxon>
        <taxon>Poaceae</taxon>
        <taxon>PACMAD clade</taxon>
        <taxon>Panicoideae</taxon>
        <taxon>Andropogonodae</taxon>
        <taxon>Andropogoneae</taxon>
        <taxon>Tripsacinae</taxon>
        <taxon>Zea</taxon>
    </lineage>
</organism>